<feature type="domain" description="Polymerase beta nucleotidyltransferase" evidence="1">
    <location>
        <begin position="23"/>
        <end position="81"/>
    </location>
</feature>
<dbReference type="GO" id="GO:0016740">
    <property type="term" value="F:transferase activity"/>
    <property type="evidence" value="ECO:0007669"/>
    <property type="project" value="UniProtKB-KW"/>
</dbReference>
<dbReference type="RefSeq" id="WP_022203494.1">
    <property type="nucleotide sequence ID" value="NZ_CAOSKL010000111.1"/>
</dbReference>
<dbReference type="Gene3D" id="3.30.460.10">
    <property type="entry name" value="Beta Polymerase, domain 2"/>
    <property type="match status" value="1"/>
</dbReference>
<reference evidence="3 5" key="2">
    <citation type="submission" date="2018-06" db="EMBL/GenBank/DDBJ databases">
        <authorList>
            <consortium name="Pathogen Informatics"/>
            <person name="Doyle S."/>
        </authorList>
    </citation>
    <scope>NUCLEOTIDE SEQUENCE [LARGE SCALE GENOMIC DNA]</scope>
    <source>
        <strain evidence="3 5">NCTC11224</strain>
    </source>
</reference>
<dbReference type="EMBL" id="UAVW01000009">
    <property type="protein sequence ID" value="SQB11373.1"/>
    <property type="molecule type" value="Genomic_DNA"/>
</dbReference>
<dbReference type="SUPFAM" id="SSF81301">
    <property type="entry name" value="Nucleotidyltransferase"/>
    <property type="match status" value="1"/>
</dbReference>
<dbReference type="InterPro" id="IPR043519">
    <property type="entry name" value="NT_sf"/>
</dbReference>
<accession>A0A174SSX4</accession>
<evidence type="ECO:0000313" key="2">
    <source>
        <dbReference type="EMBL" id="CUQ00843.1"/>
    </source>
</evidence>
<dbReference type="AlphaFoldDB" id="A0A174SSX4"/>
<dbReference type="EMBL" id="CZAB01000072">
    <property type="protein sequence ID" value="CUQ00843.1"/>
    <property type="molecule type" value="Genomic_DNA"/>
</dbReference>
<dbReference type="Proteomes" id="UP000251853">
    <property type="component" value="Unassembled WGS sequence"/>
</dbReference>
<keyword evidence="2" id="KW-0808">Transferase</keyword>
<name>A0A174SSX4_9FIRM</name>
<dbReference type="Pfam" id="PF18765">
    <property type="entry name" value="Polbeta"/>
    <property type="match status" value="1"/>
</dbReference>
<evidence type="ECO:0000259" key="1">
    <source>
        <dbReference type="Pfam" id="PF18765"/>
    </source>
</evidence>
<evidence type="ECO:0000313" key="3">
    <source>
        <dbReference type="EMBL" id="SQB11373.1"/>
    </source>
</evidence>
<protein>
    <submittedName>
        <fullName evidence="2">Predicted nucleotidyltransferases</fullName>
    </submittedName>
</protein>
<dbReference type="PANTHER" id="PTHR33933:SF3">
    <property type="entry name" value="PROTEIN ADENYLYLTRANSFERASE MJ0604-RELATED"/>
    <property type="match status" value="1"/>
</dbReference>
<sequence>MQSQTQDVLFQYVNRIHEIYGSELKAVILYGSYARGDYTESSDIDIMILVDSTEDTIKQKGRMVSDITFDFNLDHDIMIMPIVKNVNHFQYWLPADPFYKNVKNEGVELYVAQ</sequence>
<reference evidence="2 4" key="1">
    <citation type="submission" date="2015-09" db="EMBL/GenBank/DDBJ databases">
        <authorList>
            <consortium name="Pathogen Informatics"/>
        </authorList>
    </citation>
    <scope>NUCLEOTIDE SEQUENCE [LARGE SCALE GENOMIC DNA]</scope>
    <source>
        <strain evidence="2 4">2789STDY5834865</strain>
    </source>
</reference>
<proteinExistence type="predicted"/>
<dbReference type="PANTHER" id="PTHR33933">
    <property type="entry name" value="NUCLEOTIDYLTRANSFERASE"/>
    <property type="match status" value="1"/>
</dbReference>
<gene>
    <name evidence="2" type="ORF">ERS852480_04630</name>
    <name evidence="3" type="ORF">NCTC11224_02733</name>
</gene>
<evidence type="ECO:0000313" key="5">
    <source>
        <dbReference type="Proteomes" id="UP000251853"/>
    </source>
</evidence>
<dbReference type="CDD" id="cd05403">
    <property type="entry name" value="NT_KNTase_like"/>
    <property type="match status" value="1"/>
</dbReference>
<dbReference type="Proteomes" id="UP000095512">
    <property type="component" value="Unassembled WGS sequence"/>
</dbReference>
<dbReference type="InterPro" id="IPR052548">
    <property type="entry name" value="Type_VII_TA_antitoxin"/>
</dbReference>
<dbReference type="InterPro" id="IPR041633">
    <property type="entry name" value="Polbeta"/>
</dbReference>
<keyword evidence="5" id="KW-1185">Reference proteome</keyword>
<organism evidence="2 4">
    <name type="scientific">Enterocloster clostridioformis</name>
    <dbReference type="NCBI Taxonomy" id="1531"/>
    <lineage>
        <taxon>Bacteria</taxon>
        <taxon>Bacillati</taxon>
        <taxon>Bacillota</taxon>
        <taxon>Clostridia</taxon>
        <taxon>Lachnospirales</taxon>
        <taxon>Lachnospiraceae</taxon>
        <taxon>Enterocloster</taxon>
    </lineage>
</organism>
<dbReference type="eggNOG" id="COG1708">
    <property type="taxonomic scope" value="Bacteria"/>
</dbReference>
<evidence type="ECO:0000313" key="4">
    <source>
        <dbReference type="Proteomes" id="UP000095512"/>
    </source>
</evidence>